<gene>
    <name evidence="2" type="primary">LEF1</name>
</gene>
<dbReference type="EMBL" id="HADZ01014857">
    <property type="protein sequence ID" value="SBP78798.1"/>
    <property type="molecule type" value="Transcribed_RNA"/>
</dbReference>
<protein>
    <submittedName>
        <fullName evidence="2">Lymphocyte enhancer binding factor 1</fullName>
    </submittedName>
</protein>
<feature type="non-terminal residue" evidence="2">
    <location>
        <position position="1"/>
    </location>
</feature>
<accession>A0A1A8CIB8</accession>
<proteinExistence type="predicted"/>
<reference evidence="2" key="1">
    <citation type="submission" date="2016-05" db="EMBL/GenBank/DDBJ databases">
        <authorList>
            <person name="Lavstsen T."/>
            <person name="Jespersen J.S."/>
        </authorList>
    </citation>
    <scope>NUCLEOTIDE SEQUENCE</scope>
    <source>
        <tissue evidence="2">Brain</tissue>
    </source>
</reference>
<evidence type="ECO:0000256" key="1">
    <source>
        <dbReference type="SAM" id="MobiDB-lite"/>
    </source>
</evidence>
<sequence>TTWPRRRDGSTCSSTLAGPPGTTTGKGGGGRTSSSLEAPGPGPPAAPLEIRFHVWVVSSSPVKHDSF</sequence>
<feature type="compositionally biased region" description="Low complexity" evidence="1">
    <location>
        <begin position="13"/>
        <end position="23"/>
    </location>
</feature>
<reference evidence="2" key="2">
    <citation type="submission" date="2016-06" db="EMBL/GenBank/DDBJ databases">
        <title>The genome of a short-lived fish provides insights into sex chromosome evolution and the genetic control of aging.</title>
        <authorList>
            <person name="Reichwald K."/>
            <person name="Felder M."/>
            <person name="Petzold A."/>
            <person name="Koch P."/>
            <person name="Groth M."/>
            <person name="Platzer M."/>
        </authorList>
    </citation>
    <scope>NUCLEOTIDE SEQUENCE</scope>
    <source>
        <tissue evidence="2">Brain</tissue>
    </source>
</reference>
<organism evidence="2">
    <name type="scientific">Nothobranchius kadleci</name>
    <name type="common">African annual killifish</name>
    <dbReference type="NCBI Taxonomy" id="1051664"/>
    <lineage>
        <taxon>Eukaryota</taxon>
        <taxon>Metazoa</taxon>
        <taxon>Chordata</taxon>
        <taxon>Craniata</taxon>
        <taxon>Vertebrata</taxon>
        <taxon>Euteleostomi</taxon>
        <taxon>Actinopterygii</taxon>
        <taxon>Neopterygii</taxon>
        <taxon>Teleostei</taxon>
        <taxon>Neoteleostei</taxon>
        <taxon>Acanthomorphata</taxon>
        <taxon>Ovalentaria</taxon>
        <taxon>Atherinomorphae</taxon>
        <taxon>Cyprinodontiformes</taxon>
        <taxon>Nothobranchiidae</taxon>
        <taxon>Nothobranchius</taxon>
    </lineage>
</organism>
<evidence type="ECO:0000313" key="2">
    <source>
        <dbReference type="EMBL" id="SBP78798.1"/>
    </source>
</evidence>
<feature type="region of interest" description="Disordered" evidence="1">
    <location>
        <begin position="1"/>
        <end position="46"/>
    </location>
</feature>
<name>A0A1A8CIB8_NOTKA</name>
<dbReference type="AlphaFoldDB" id="A0A1A8CIB8"/>